<accession>A0A8J3ZKQ0</accession>
<dbReference type="AlphaFoldDB" id="A0A8J3ZKQ0"/>
<dbReference type="Proteomes" id="UP000612585">
    <property type="component" value="Unassembled WGS sequence"/>
</dbReference>
<comment type="caution">
    <text evidence="1">The sequence shown here is derived from an EMBL/GenBank/DDBJ whole genome shotgun (WGS) entry which is preliminary data.</text>
</comment>
<evidence type="ECO:0000313" key="2">
    <source>
        <dbReference type="Proteomes" id="UP000612585"/>
    </source>
</evidence>
<organism evidence="1 2">
    <name type="scientific">Virgisporangium aurantiacum</name>
    <dbReference type="NCBI Taxonomy" id="175570"/>
    <lineage>
        <taxon>Bacteria</taxon>
        <taxon>Bacillati</taxon>
        <taxon>Actinomycetota</taxon>
        <taxon>Actinomycetes</taxon>
        <taxon>Micromonosporales</taxon>
        <taxon>Micromonosporaceae</taxon>
        <taxon>Virgisporangium</taxon>
    </lineage>
</organism>
<keyword evidence="2" id="KW-1185">Reference proteome</keyword>
<name>A0A8J3ZKQ0_9ACTN</name>
<protein>
    <submittedName>
        <fullName evidence="1">Uncharacterized protein</fullName>
    </submittedName>
</protein>
<sequence length="227" mass="23958">MRYYATASGPAVREAMRAGRLGMIATPASGNRVEAGVAWIADNSAYTGRYPGDEPYLAWLAARSVHRGRCGFATAPDVVGDVAATWARSRPVLPRIRALGFRAALVAQDGLEDLDIEWRSFDALFLGGSTSWKLGPAAAGLTAHARTLGLPVHMGRVNSLTRLRYAASIGCDSVDGTHLAYGPLRGLPELLGWLDQLRQAPPEHASGGAAVRSWPAAVRGCGSPAGR</sequence>
<gene>
    <name evidence="1" type="ORF">Vau01_120940</name>
</gene>
<dbReference type="RefSeq" id="WP_204013540.1">
    <property type="nucleotide sequence ID" value="NZ_BOPG01000121.1"/>
</dbReference>
<dbReference type="EMBL" id="BOPG01000121">
    <property type="protein sequence ID" value="GIJ64578.1"/>
    <property type="molecule type" value="Genomic_DNA"/>
</dbReference>
<evidence type="ECO:0000313" key="1">
    <source>
        <dbReference type="EMBL" id="GIJ64578.1"/>
    </source>
</evidence>
<reference evidence="1" key="1">
    <citation type="submission" date="2021-01" db="EMBL/GenBank/DDBJ databases">
        <title>Whole genome shotgun sequence of Virgisporangium aurantiacum NBRC 16421.</title>
        <authorList>
            <person name="Komaki H."/>
            <person name="Tamura T."/>
        </authorList>
    </citation>
    <scope>NUCLEOTIDE SEQUENCE</scope>
    <source>
        <strain evidence="1">NBRC 16421</strain>
    </source>
</reference>
<proteinExistence type="predicted"/>